<dbReference type="Proteomes" id="UP000005845">
    <property type="component" value="Unassembled WGS sequence"/>
</dbReference>
<evidence type="ECO:0000256" key="1">
    <source>
        <dbReference type="SAM" id="MobiDB-lite"/>
    </source>
</evidence>
<dbReference type="EMBL" id="BAFC01000075">
    <property type="protein sequence ID" value="GAB39723.1"/>
    <property type="molecule type" value="Genomic_DNA"/>
</dbReference>
<accession>H5U1W5</accession>
<sequence>MNDNNHDDKHDDAGGVPTTDALRDPVAAFGVGALRIDDGVVFAEQQLGPRFADHRGLIASPHTRSFSTTSAASRITAPLTRRACRLAWRCRRSAGQDSPTTSPARRNC</sequence>
<dbReference type="RefSeq" id="WP_005206595.1">
    <property type="nucleotide sequence ID" value="NZ_BAFC01000075.1"/>
</dbReference>
<evidence type="ECO:0000313" key="3">
    <source>
        <dbReference type="Proteomes" id="UP000005845"/>
    </source>
</evidence>
<dbReference type="AlphaFoldDB" id="H5U1W5"/>
<keyword evidence="3" id="KW-1185">Reference proteome</keyword>
<protein>
    <submittedName>
        <fullName evidence="2">Uncharacterized protein</fullName>
    </submittedName>
</protein>
<proteinExistence type="predicted"/>
<evidence type="ECO:0000313" key="2">
    <source>
        <dbReference type="EMBL" id="GAB39723.1"/>
    </source>
</evidence>
<comment type="caution">
    <text evidence="2">The sequence shown here is derived from an EMBL/GenBank/DDBJ whole genome shotgun (WGS) entry which is preliminary data.</text>
</comment>
<gene>
    <name evidence="2" type="ORF">GOSPT_075_00820</name>
</gene>
<organism evidence="2 3">
    <name type="scientific">Gordonia sputi NBRC 100414</name>
    <dbReference type="NCBI Taxonomy" id="1089453"/>
    <lineage>
        <taxon>Bacteria</taxon>
        <taxon>Bacillati</taxon>
        <taxon>Actinomycetota</taxon>
        <taxon>Actinomycetes</taxon>
        <taxon>Mycobacteriales</taxon>
        <taxon>Gordoniaceae</taxon>
        <taxon>Gordonia</taxon>
    </lineage>
</organism>
<reference evidence="2 3" key="1">
    <citation type="submission" date="2012-02" db="EMBL/GenBank/DDBJ databases">
        <title>Whole genome shotgun sequence of Gordonia sputi NBRC 100414.</title>
        <authorList>
            <person name="Yoshida I."/>
            <person name="Hosoyama A."/>
            <person name="Tsuchikane K."/>
            <person name="Katsumata H."/>
            <person name="Yamazaki S."/>
            <person name="Fujita N."/>
        </authorList>
    </citation>
    <scope>NUCLEOTIDE SEQUENCE [LARGE SCALE GENOMIC DNA]</scope>
    <source>
        <strain evidence="2 3">NBRC 100414</strain>
    </source>
</reference>
<name>H5U1W5_9ACTN</name>
<feature type="compositionally biased region" description="Basic and acidic residues" evidence="1">
    <location>
        <begin position="1"/>
        <end position="13"/>
    </location>
</feature>
<feature type="region of interest" description="Disordered" evidence="1">
    <location>
        <begin position="1"/>
        <end position="21"/>
    </location>
</feature>